<dbReference type="Proteomes" id="UP000199657">
    <property type="component" value="Unassembled WGS sequence"/>
</dbReference>
<name>A0A1H8VNZ5_9GAMM</name>
<dbReference type="EMBL" id="FOEG01000014">
    <property type="protein sequence ID" value="SEP17131.1"/>
    <property type="molecule type" value="Genomic_DNA"/>
</dbReference>
<dbReference type="InterPro" id="IPR045175">
    <property type="entry name" value="M28_fam"/>
</dbReference>
<dbReference type="AlphaFoldDB" id="A0A1H8VNZ5"/>
<accession>A0A1H8VNZ5</accession>
<dbReference type="Gene3D" id="3.40.630.10">
    <property type="entry name" value="Zn peptidases"/>
    <property type="match status" value="1"/>
</dbReference>
<dbReference type="RefSeq" id="WP_171909983.1">
    <property type="nucleotide sequence ID" value="NZ_FOEG01000014.1"/>
</dbReference>
<dbReference type="SUPFAM" id="SSF53187">
    <property type="entry name" value="Zn-dependent exopeptidases"/>
    <property type="match status" value="1"/>
</dbReference>
<evidence type="ECO:0000259" key="1">
    <source>
        <dbReference type="Pfam" id="PF04389"/>
    </source>
</evidence>
<dbReference type="PANTHER" id="PTHR12147:SF26">
    <property type="entry name" value="PEPTIDASE M28 DOMAIN-CONTAINING PROTEIN"/>
    <property type="match status" value="1"/>
</dbReference>
<gene>
    <name evidence="2" type="ORF">SAMN04488052_11415</name>
</gene>
<feature type="domain" description="Peptidase M28" evidence="1">
    <location>
        <begin position="110"/>
        <end position="325"/>
    </location>
</feature>
<sequence>MTGWWRVVLLVVLVATVSTGAVLWSTWMPGESVRGPLAAPDGETSALASVLEADVRALAEEIGERNMHTDGSMAATVDWLEQRLGAMGVTPERHVYVLQGGRWAGERAVNVVAEVPGTRAADEVVIVGAHYDTVPGSPGANDNASGVAVLLALAAWTRENPQARTVRFIAFANEEQPFHQTRDMGSEAYVRDADETGDAIAAMMALDGLGYYSTEPGSQHYPYDWIRWFYPERGDFIGFVTRTRDANLVRQAVGAFRRDATIPSEGAALPAIVPGIGWSDHRPFWDAGHAAFLVTDTLPFRDPQYHRRGDTPERLDYDRLARVAIGLRGVVEALGTPDGE</sequence>
<evidence type="ECO:0000313" key="3">
    <source>
        <dbReference type="Proteomes" id="UP000199657"/>
    </source>
</evidence>
<dbReference type="InterPro" id="IPR007484">
    <property type="entry name" value="Peptidase_M28"/>
</dbReference>
<evidence type="ECO:0000313" key="2">
    <source>
        <dbReference type="EMBL" id="SEP17131.1"/>
    </source>
</evidence>
<dbReference type="GO" id="GO:0008235">
    <property type="term" value="F:metalloexopeptidase activity"/>
    <property type="evidence" value="ECO:0007669"/>
    <property type="project" value="InterPro"/>
</dbReference>
<dbReference type="STRING" id="406100.SAMN04488052_11415"/>
<reference evidence="2 3" key="1">
    <citation type="submission" date="2016-10" db="EMBL/GenBank/DDBJ databases">
        <authorList>
            <person name="de Groot N.N."/>
        </authorList>
    </citation>
    <scope>NUCLEOTIDE SEQUENCE [LARGE SCALE GENOMIC DNA]</scope>
    <source>
        <strain evidence="2 3">CGMCC 1.6291</strain>
    </source>
</reference>
<dbReference type="PANTHER" id="PTHR12147">
    <property type="entry name" value="METALLOPEPTIDASE M28 FAMILY MEMBER"/>
    <property type="match status" value="1"/>
</dbReference>
<dbReference type="GO" id="GO:0006508">
    <property type="term" value="P:proteolysis"/>
    <property type="evidence" value="ECO:0007669"/>
    <property type="project" value="InterPro"/>
</dbReference>
<proteinExistence type="predicted"/>
<organism evidence="2 3">
    <name type="scientific">Aquisalimonas asiatica</name>
    <dbReference type="NCBI Taxonomy" id="406100"/>
    <lineage>
        <taxon>Bacteria</taxon>
        <taxon>Pseudomonadati</taxon>
        <taxon>Pseudomonadota</taxon>
        <taxon>Gammaproteobacteria</taxon>
        <taxon>Chromatiales</taxon>
        <taxon>Ectothiorhodospiraceae</taxon>
        <taxon>Aquisalimonas</taxon>
    </lineage>
</organism>
<protein>
    <submittedName>
        <fullName evidence="2">Peptidase family M28</fullName>
    </submittedName>
</protein>
<dbReference type="Pfam" id="PF04389">
    <property type="entry name" value="Peptidase_M28"/>
    <property type="match status" value="1"/>
</dbReference>
<keyword evidence="3" id="KW-1185">Reference proteome</keyword>